<feature type="coiled-coil region" evidence="1">
    <location>
        <begin position="681"/>
        <end position="722"/>
    </location>
</feature>
<dbReference type="PROSITE" id="PS50879">
    <property type="entry name" value="RNASE_H_1"/>
    <property type="match status" value="1"/>
</dbReference>
<dbReference type="InterPro" id="IPR036691">
    <property type="entry name" value="Endo/exonu/phosph_ase_sf"/>
</dbReference>
<feature type="compositionally biased region" description="Polar residues" evidence="2">
    <location>
        <begin position="193"/>
        <end position="206"/>
    </location>
</feature>
<comment type="caution">
    <text evidence="5">The sequence shown here is derived from an EMBL/GenBank/DDBJ whole genome shotgun (WGS) entry which is preliminary data.</text>
</comment>
<dbReference type="GO" id="GO:0004523">
    <property type="term" value="F:RNA-DNA hybrid ribonuclease activity"/>
    <property type="evidence" value="ECO:0007669"/>
    <property type="project" value="InterPro"/>
</dbReference>
<feature type="compositionally biased region" description="Low complexity" evidence="2">
    <location>
        <begin position="386"/>
        <end position="397"/>
    </location>
</feature>
<evidence type="ECO:0000313" key="5">
    <source>
        <dbReference type="EMBL" id="KAK3207298.1"/>
    </source>
</evidence>
<keyword evidence="6" id="KW-1185">Reference proteome</keyword>
<dbReference type="GO" id="GO:0003676">
    <property type="term" value="F:nucleic acid binding"/>
    <property type="evidence" value="ECO:0007669"/>
    <property type="project" value="InterPro"/>
</dbReference>
<dbReference type="CDD" id="cd09276">
    <property type="entry name" value="Rnase_HI_RT_non_LTR"/>
    <property type="match status" value="1"/>
</dbReference>
<feature type="region of interest" description="Disordered" evidence="2">
    <location>
        <begin position="2211"/>
        <end position="2241"/>
    </location>
</feature>
<feature type="domain" description="Reverse transcriptase" evidence="3">
    <location>
        <begin position="1434"/>
        <end position="1697"/>
    </location>
</feature>
<accession>A0AAN6LV24</accession>
<feature type="region of interest" description="Disordered" evidence="2">
    <location>
        <begin position="93"/>
        <end position="162"/>
    </location>
</feature>
<dbReference type="SUPFAM" id="SSF53098">
    <property type="entry name" value="Ribonuclease H-like"/>
    <property type="match status" value="1"/>
</dbReference>
<dbReference type="Gene3D" id="3.60.10.10">
    <property type="entry name" value="Endonuclease/exonuclease/phosphatase"/>
    <property type="match status" value="1"/>
</dbReference>
<protein>
    <recommendedName>
        <fullName evidence="7">Reverse transcriptase</fullName>
    </recommendedName>
</protein>
<evidence type="ECO:0000313" key="6">
    <source>
        <dbReference type="Proteomes" id="UP001280581"/>
    </source>
</evidence>
<feature type="compositionally biased region" description="Basic and acidic residues" evidence="2">
    <location>
        <begin position="612"/>
        <end position="625"/>
    </location>
</feature>
<organism evidence="5 6">
    <name type="scientific">Pseudopithomyces chartarum</name>
    <dbReference type="NCBI Taxonomy" id="1892770"/>
    <lineage>
        <taxon>Eukaryota</taxon>
        <taxon>Fungi</taxon>
        <taxon>Dikarya</taxon>
        <taxon>Ascomycota</taxon>
        <taxon>Pezizomycotina</taxon>
        <taxon>Dothideomycetes</taxon>
        <taxon>Pleosporomycetidae</taxon>
        <taxon>Pleosporales</taxon>
        <taxon>Massarineae</taxon>
        <taxon>Didymosphaeriaceae</taxon>
        <taxon>Pseudopithomyces</taxon>
    </lineage>
</organism>
<dbReference type="PROSITE" id="PS50878">
    <property type="entry name" value="RT_POL"/>
    <property type="match status" value="1"/>
</dbReference>
<dbReference type="SUPFAM" id="SSF56219">
    <property type="entry name" value="DNase I-like"/>
    <property type="match status" value="1"/>
</dbReference>
<dbReference type="Pfam" id="PF00075">
    <property type="entry name" value="RNase_H"/>
    <property type="match status" value="1"/>
</dbReference>
<dbReference type="Proteomes" id="UP001280581">
    <property type="component" value="Unassembled WGS sequence"/>
</dbReference>
<dbReference type="InterPro" id="IPR002156">
    <property type="entry name" value="RNaseH_domain"/>
</dbReference>
<sequence>MTALFGTIPMSQSQRPFRFISYTGPPKPKKTPLRIHSGKVPPSDNEYHNIDEFLAMEPDWNTEGGGREELAHMAHAVGVTDSMCSDAANEANYKINGGGRGSSNVISDDPTNDREDVSTPTTQEVSQSAPSGGSNQGDTIVINDSDDDCEAKGDDQSGCTERSDDCFLHQRHENNTYKKIGSTREGLITMYESPNQRSTAEDSTVEATVDNDDRQTYTTIDSDDGRNRSVRAGIGSQEQENPNAVILKPPPEEYSLGTDDRRADGSVSVPQKVVRFAPRARAVNESLYATSSDNEVQGVVPPSDSPFITKAQPRRIEGVQGESPALEIASRVGSSESESDNDDKSHAWKLSDAQLVRKRKHDASVCAIANKRHNRTSNKTSKLRPTAAADATKQQKQMPYLRGSRKAQSTPRIPEIRYGDDTGAENSSDDTKNHHSSRSAKAENSKKAYELEFDCSSPNEDTEYEVEQVLAVRLHYGTLQYRVLPRKLREFHEAKPTKPGPPARLSHWEQCWEEDRDADDFQDDDQPERTTRRGPTVRSRRPVPAATRSVRITQRRAGAPMAPSDSDYEPSTPPPPPDKRTRRQTTKALEALQQLPTTRAAATVPRRPQRQRNGEAERTQQRLTHDGLPPFPTGRVSLSSERGREPEGSNTGLGQLTVLIASLKETIEQQSSIIANQNKIIEDIRRDRATFQSEQQHLKDQIAELQETIGSLRTRLDTVSIEPPSTQSWASVAASGPQVGAGTTVSRTTSSGTADKDNMRQLVIDVSRVGNSTAEKVATTETAKQAIQQGMDGVERLVGMTVKGFRVWRANEGANVIKFSVDKDKEAAFRQTTSEWLEPQLPGARLIGPKWHAVKADWIEVPLAMDADSGKVSQSAMERFGTENGVEVCTMRWLGRPRPSGQHASVVIKVATKEDAEKLLRSDGVTFGGGGIVVSPFEERQLRILQANVNRGREAQHALHNDPALADFHFILGQEPGCFIAEGEVVLHGTNPRWTRFVPSSRIEGQYPVRSCIWASKEMAVTQRQVDSADITAVVAHVGRRRLVLASVYIPDLSSSRRTKEENGVALVSRLEAIQALVQEELLRDPHTEVVVAGDFNRHNPLWGGSHIDSTARQEESEPIIDFMAELSLQSLLPAGEITFVSDRGRASTIDLMLATPGLASEVAKCSIWENEYGSDHRAIQTTFWMEVEERQTQERLLFKNAPWEKIRDAVEQRKAEGFPSDDVDDMAGRLTGWVEETLQAHCPRARPSPYMKRWWDEDLTVLRKSYTYWRNRACTMRRQGRVDAELFDTATRAKRLFHRTIRRHRKQHWEAFLDDSDNVWKAAKYLDEQTSSAFARVPPIKKASGTGEVATENEEIGRELLQAFFPNPPLCEPEETSAAYDQLHCEPIAKHEVKAAVFRASPDKAPGRDGIPARVWREVWPVLGDEITLLFVRSLETGKVPKEWKIAKIVPLQKPKRKDYTVASNYRPISLLPTLGKALESLVAERIAYLVEEYGLLPKTHFGARKQRATTHAMSYLCEDVFKAWRGKKTLSLVSFDVKGAYNNVATEPEIRRLRQRQIPETIVQWVQDFCTERQACILVNGTTTEVQRLPQAGLPQGSALAPILFLFFNADLVQSAPRHGSSMAFVDDYSAWVMGRSAEENTRILQDEVVPMLEKWERTSGAQFEAAKTSFIQLTRYKAAGRDSSTPLRFKGQDIVPTDKVKLLGVTLDKELRFKVHLADKAGKATKAALALALRRMKGLQPKAVKQLAQSAVLPVADYASPVWYPIATHDMKQLLLQSQRIAAQAVIRGFRTVALSVAEVEAGLLPMEQRLRKQTIAFWVSIHKLGQSHPHWMLKRQRLCTKHRSPLMRVAEMCADVPIGTVSEVKPYACPPWVARPEVVICEDEEQARAAVEEYQPGRVDLYVDASVRNGRAGIGVYASPSQVCISKTVASAEQADAHLTELLAISEAANWPWGPSCVALDSDGHPTPASSIRIFSDSQSALLSVKSWRASACQEVVAEIVKKLRMVNVTLHWIPGHTGVEGNEEADKMAKAATREESEQPRQRDGVPWYLARLALKKAKVMEGPPPPKWAETGKFTRKIDAAFHTGKSEEMYRQLNSIEAAILTQLRTGKTFLNEYLYKIKATETVACDCGSIESIAHFLFACRRWRQQRAKLRQQHGQRFGELSYALGGYSSRQEGGESIDGPIERWKADMEAVRATIEFARSTGRLQPNVRDEESREEQEAEERRQLRIPSAAL</sequence>
<feature type="region of interest" description="Disordered" evidence="2">
    <location>
        <begin position="727"/>
        <end position="754"/>
    </location>
</feature>
<evidence type="ECO:0000256" key="1">
    <source>
        <dbReference type="SAM" id="Coils"/>
    </source>
</evidence>
<dbReference type="Gene3D" id="3.30.420.10">
    <property type="entry name" value="Ribonuclease H-like superfamily/Ribonuclease H"/>
    <property type="match status" value="1"/>
</dbReference>
<dbReference type="Pfam" id="PF14529">
    <property type="entry name" value="Exo_endo_phos_2"/>
    <property type="match status" value="1"/>
</dbReference>
<feature type="compositionally biased region" description="Polar residues" evidence="2">
    <location>
        <begin position="118"/>
        <end position="138"/>
    </location>
</feature>
<feature type="compositionally biased region" description="Basic and acidic residues" evidence="2">
    <location>
        <begin position="150"/>
        <end position="162"/>
    </location>
</feature>
<proteinExistence type="predicted"/>
<gene>
    <name evidence="5" type="ORF">GRF29_103g488331</name>
</gene>
<dbReference type="EMBL" id="WVTA01000009">
    <property type="protein sequence ID" value="KAK3207298.1"/>
    <property type="molecule type" value="Genomic_DNA"/>
</dbReference>
<dbReference type="PANTHER" id="PTHR33481">
    <property type="entry name" value="REVERSE TRANSCRIPTASE"/>
    <property type="match status" value="1"/>
</dbReference>
<feature type="region of interest" description="Disordered" evidence="2">
    <location>
        <begin position="290"/>
        <end position="448"/>
    </location>
</feature>
<dbReference type="InterPro" id="IPR036397">
    <property type="entry name" value="RNaseH_sf"/>
</dbReference>
<keyword evidence="1" id="KW-0175">Coiled coil</keyword>
<feature type="domain" description="RNase H type-1" evidence="4">
    <location>
        <begin position="1899"/>
        <end position="2039"/>
    </location>
</feature>
<feature type="compositionally biased region" description="Basic residues" evidence="2">
    <location>
        <begin position="27"/>
        <end position="37"/>
    </location>
</feature>
<dbReference type="Pfam" id="PF00078">
    <property type="entry name" value="RVT_1"/>
    <property type="match status" value="1"/>
</dbReference>
<feature type="compositionally biased region" description="Low complexity" evidence="2">
    <location>
        <begin position="740"/>
        <end position="753"/>
    </location>
</feature>
<dbReference type="InterPro" id="IPR000477">
    <property type="entry name" value="RT_dom"/>
</dbReference>
<dbReference type="InterPro" id="IPR012337">
    <property type="entry name" value="RNaseH-like_sf"/>
</dbReference>
<evidence type="ECO:0000259" key="4">
    <source>
        <dbReference type="PROSITE" id="PS50879"/>
    </source>
</evidence>
<dbReference type="InterPro" id="IPR005135">
    <property type="entry name" value="Endo/exonuclease/phosphatase"/>
</dbReference>
<dbReference type="CDD" id="cd01650">
    <property type="entry name" value="RT_nLTR_like"/>
    <property type="match status" value="1"/>
</dbReference>
<feature type="compositionally biased region" description="Acidic residues" evidence="2">
    <location>
        <begin position="516"/>
        <end position="526"/>
    </location>
</feature>
<feature type="region of interest" description="Disordered" evidence="2">
    <location>
        <begin position="516"/>
        <end position="651"/>
    </location>
</feature>
<evidence type="ECO:0000256" key="2">
    <source>
        <dbReference type="SAM" id="MobiDB-lite"/>
    </source>
</evidence>
<evidence type="ECO:0000259" key="3">
    <source>
        <dbReference type="PROSITE" id="PS50878"/>
    </source>
</evidence>
<evidence type="ECO:0008006" key="7">
    <source>
        <dbReference type="Google" id="ProtNLM"/>
    </source>
</evidence>
<dbReference type="PANTHER" id="PTHR33481:SF1">
    <property type="entry name" value="ENDONUCLEASE_EXONUCLEASE_PHOSPHATASE DOMAIN-CONTAINING PROTEIN-RELATED"/>
    <property type="match status" value="1"/>
</dbReference>
<name>A0AAN6LV24_9PLEO</name>
<reference evidence="5 6" key="1">
    <citation type="submission" date="2021-02" db="EMBL/GenBank/DDBJ databases">
        <title>Genome assembly of Pseudopithomyces chartarum.</title>
        <authorList>
            <person name="Jauregui R."/>
            <person name="Singh J."/>
            <person name="Voisey C."/>
        </authorList>
    </citation>
    <scope>NUCLEOTIDE SEQUENCE [LARGE SCALE GENOMIC DNA]</scope>
    <source>
        <strain evidence="5 6">AGR01</strain>
    </source>
</reference>
<feature type="region of interest" description="Disordered" evidence="2">
    <location>
        <begin position="23"/>
        <end position="46"/>
    </location>
</feature>
<feature type="region of interest" description="Disordered" evidence="2">
    <location>
        <begin position="193"/>
        <end position="267"/>
    </location>
</feature>